<organism evidence="1">
    <name type="scientific">marine sediment metagenome</name>
    <dbReference type="NCBI Taxonomy" id="412755"/>
    <lineage>
        <taxon>unclassified sequences</taxon>
        <taxon>metagenomes</taxon>
        <taxon>ecological metagenomes</taxon>
    </lineage>
</organism>
<dbReference type="InterPro" id="IPR038094">
    <property type="entry name" value="Desulfoferrodoxin_N_sf"/>
</dbReference>
<protein>
    <recommendedName>
        <fullName evidence="2">Desulfoferrodoxin N-terminal domain-containing protein</fullName>
    </recommendedName>
</protein>
<dbReference type="AlphaFoldDB" id="A0A0F9VJL0"/>
<dbReference type="EMBL" id="LAZR01000338">
    <property type="protein sequence ID" value="KKN73721.1"/>
    <property type="molecule type" value="Genomic_DNA"/>
</dbReference>
<evidence type="ECO:0008006" key="2">
    <source>
        <dbReference type="Google" id="ProtNLM"/>
    </source>
</evidence>
<proteinExistence type="predicted"/>
<comment type="caution">
    <text evidence="1">The sequence shown here is derived from an EMBL/GenBank/DDBJ whole genome shotgun (WGS) entry which is preliminary data.</text>
</comment>
<accession>A0A0F9VJL0</accession>
<evidence type="ECO:0000313" key="1">
    <source>
        <dbReference type="EMBL" id="KKN73721.1"/>
    </source>
</evidence>
<dbReference type="Gene3D" id="2.20.28.100">
    <property type="entry name" value="Desulphoferrodoxin, N-terminal domain"/>
    <property type="match status" value="2"/>
</dbReference>
<sequence>MTGPASLGLVYRCGACGAEITLLVSHHGVFAPRCCNTDMIVQLRRVTFYVCPRCGAEVGLIGSGRDGAETFQPRCCATDMISKAA</sequence>
<gene>
    <name evidence="1" type="ORF">LCGC14_0397670</name>
</gene>
<reference evidence="1" key="1">
    <citation type="journal article" date="2015" name="Nature">
        <title>Complex archaea that bridge the gap between prokaryotes and eukaryotes.</title>
        <authorList>
            <person name="Spang A."/>
            <person name="Saw J.H."/>
            <person name="Jorgensen S.L."/>
            <person name="Zaremba-Niedzwiedzka K."/>
            <person name="Martijn J."/>
            <person name="Lind A.E."/>
            <person name="van Eijk R."/>
            <person name="Schleper C."/>
            <person name="Guy L."/>
            <person name="Ettema T.J."/>
        </authorList>
    </citation>
    <scope>NUCLEOTIDE SEQUENCE</scope>
</reference>
<name>A0A0F9VJL0_9ZZZZ</name>